<evidence type="ECO:0000313" key="3">
    <source>
        <dbReference type="EMBL" id="EPS67856.1"/>
    </source>
</evidence>
<proteinExistence type="predicted"/>
<keyword evidence="4" id="KW-1185">Reference proteome</keyword>
<dbReference type="OrthoDB" id="408743at2759"/>
<dbReference type="Pfam" id="PF02668">
    <property type="entry name" value="TauD"/>
    <property type="match status" value="1"/>
</dbReference>
<gene>
    <name evidence="3" type="ORF">M569_06917</name>
</gene>
<evidence type="ECO:0000259" key="2">
    <source>
        <dbReference type="Pfam" id="PF02668"/>
    </source>
</evidence>
<accession>S8CSL3</accession>
<dbReference type="Gene3D" id="3.60.130.10">
    <property type="entry name" value="Clavaminate synthase-like"/>
    <property type="match status" value="1"/>
</dbReference>
<name>S8CSL3_9LAMI</name>
<dbReference type="GO" id="GO:0016491">
    <property type="term" value="F:oxidoreductase activity"/>
    <property type="evidence" value="ECO:0007669"/>
    <property type="project" value="UniProtKB-KW"/>
</dbReference>
<dbReference type="PANTHER" id="PTHR10696">
    <property type="entry name" value="GAMMA-BUTYROBETAINE HYDROXYLASE-RELATED"/>
    <property type="match status" value="1"/>
</dbReference>
<reference evidence="3 4" key="1">
    <citation type="journal article" date="2013" name="BMC Genomics">
        <title>The miniature genome of a carnivorous plant Genlisea aurea contains a low number of genes and short non-coding sequences.</title>
        <authorList>
            <person name="Leushkin E.V."/>
            <person name="Sutormin R.A."/>
            <person name="Nabieva E.R."/>
            <person name="Penin A.A."/>
            <person name="Kondrashov A.S."/>
            <person name="Logacheva M.D."/>
        </authorList>
    </citation>
    <scope>NUCLEOTIDE SEQUENCE [LARGE SCALE GENOMIC DNA]</scope>
</reference>
<dbReference type="InterPro" id="IPR050411">
    <property type="entry name" value="AlphaKG_dependent_hydroxylases"/>
</dbReference>
<dbReference type="PANTHER" id="PTHR10696:SF21">
    <property type="entry name" value="TAUD_TFDA-LIKE DOMAIN-CONTAINING PROTEIN"/>
    <property type="match status" value="1"/>
</dbReference>
<dbReference type="FunFam" id="3.60.130.10:FF:000006">
    <property type="entry name" value="Clavaminate synthase-like protein At3g21360"/>
    <property type="match status" value="1"/>
</dbReference>
<evidence type="ECO:0000256" key="1">
    <source>
        <dbReference type="ARBA" id="ARBA00023002"/>
    </source>
</evidence>
<dbReference type="Proteomes" id="UP000015453">
    <property type="component" value="Unassembled WGS sequence"/>
</dbReference>
<dbReference type="SUPFAM" id="SSF51197">
    <property type="entry name" value="Clavaminate synthase-like"/>
    <property type="match status" value="1"/>
</dbReference>
<feature type="domain" description="TauD/TfdA-like" evidence="2">
    <location>
        <begin position="21"/>
        <end position="305"/>
    </location>
</feature>
<dbReference type="EMBL" id="AUSU01002888">
    <property type="protein sequence ID" value="EPS67856.1"/>
    <property type="molecule type" value="Genomic_DNA"/>
</dbReference>
<evidence type="ECO:0000313" key="4">
    <source>
        <dbReference type="Proteomes" id="UP000015453"/>
    </source>
</evidence>
<dbReference type="InterPro" id="IPR042098">
    <property type="entry name" value="TauD-like_sf"/>
</dbReference>
<dbReference type="AlphaFoldDB" id="S8CSL3"/>
<sequence>QKRNDGVAFPAVLKPNTTASNFPDLIRAEKSWLDSLLHKHGAILFRGFTPSTTPKDFNDAVEAFGYEDHPYMGGVANRHHVYGRVYTTNEAPPQVKISYHHEMAYLPKYPSKLLFFCDLPPAGGGETPLVPSHVIYDRMKHKHPEFVEKLEKHGAIYMNVTRGEDDESYAGGRSWKSVFMTDDKKVAEQKAAKLASKLVWRDDDSVLTIMGPMKAIKYDEKRGRKIWFNSIALTYEACMDKGLDLSEMLTFGDGTPMPIEVVRDCVKLLDEESVALPWEKGDVLLVDNLAVLHARNPFTPPRRILASLC</sequence>
<dbReference type="InterPro" id="IPR003819">
    <property type="entry name" value="TauD/TfdA-like"/>
</dbReference>
<feature type="non-terminal residue" evidence="3">
    <location>
        <position position="309"/>
    </location>
</feature>
<feature type="non-terminal residue" evidence="3">
    <location>
        <position position="1"/>
    </location>
</feature>
<keyword evidence="1" id="KW-0560">Oxidoreductase</keyword>
<organism evidence="3 4">
    <name type="scientific">Genlisea aurea</name>
    <dbReference type="NCBI Taxonomy" id="192259"/>
    <lineage>
        <taxon>Eukaryota</taxon>
        <taxon>Viridiplantae</taxon>
        <taxon>Streptophyta</taxon>
        <taxon>Embryophyta</taxon>
        <taxon>Tracheophyta</taxon>
        <taxon>Spermatophyta</taxon>
        <taxon>Magnoliopsida</taxon>
        <taxon>eudicotyledons</taxon>
        <taxon>Gunneridae</taxon>
        <taxon>Pentapetalae</taxon>
        <taxon>asterids</taxon>
        <taxon>lamiids</taxon>
        <taxon>Lamiales</taxon>
        <taxon>Lentibulariaceae</taxon>
        <taxon>Genlisea</taxon>
    </lineage>
</organism>
<protein>
    <recommendedName>
        <fullName evidence="2">TauD/TfdA-like domain-containing protein</fullName>
    </recommendedName>
</protein>
<comment type="caution">
    <text evidence="3">The sequence shown here is derived from an EMBL/GenBank/DDBJ whole genome shotgun (WGS) entry which is preliminary data.</text>
</comment>